<feature type="non-terminal residue" evidence="1">
    <location>
        <position position="1"/>
    </location>
</feature>
<dbReference type="VEuPathDB" id="FungiDB:TEQG_08772"/>
<dbReference type="HOGENOM" id="CLU_1781996_0_0_1"/>
<gene>
    <name evidence="1" type="ORF">TEQG_08772</name>
</gene>
<sequence>IKEFSYFDKLRGCDSNKPRAAETIIRNSRDASLEPADTSKIKHYSTGKLPKKFKVYSIKEYKNFLTQIGDPKRAKFSKYTLEKIEDNIKEHSLARNKELTRKDQATRTNNVGLNSKTQEPKQIASVKIVKSIKGRYLRYFKRKNVP</sequence>
<proteinExistence type="predicted"/>
<evidence type="ECO:0000313" key="1">
    <source>
        <dbReference type="EMBL" id="EGE07850.1"/>
    </source>
</evidence>
<evidence type="ECO:0000313" key="2">
    <source>
        <dbReference type="Proteomes" id="UP000009169"/>
    </source>
</evidence>
<dbReference type="AlphaFoldDB" id="F2Q132"/>
<organism evidence="1 2">
    <name type="scientific">Trichophyton equinum (strain ATCC MYA-4606 / CBS 127.97)</name>
    <name type="common">Horse ringworm fungus</name>
    <dbReference type="NCBI Taxonomy" id="559882"/>
    <lineage>
        <taxon>Eukaryota</taxon>
        <taxon>Fungi</taxon>
        <taxon>Dikarya</taxon>
        <taxon>Ascomycota</taxon>
        <taxon>Pezizomycotina</taxon>
        <taxon>Eurotiomycetes</taxon>
        <taxon>Eurotiomycetidae</taxon>
        <taxon>Onygenales</taxon>
        <taxon>Arthrodermataceae</taxon>
        <taxon>Trichophyton</taxon>
    </lineage>
</organism>
<dbReference type="EMBL" id="DS995767">
    <property type="protein sequence ID" value="EGE07850.1"/>
    <property type="molecule type" value="Genomic_DNA"/>
</dbReference>
<dbReference type="Proteomes" id="UP000009169">
    <property type="component" value="Unassembled WGS sequence"/>
</dbReference>
<name>F2Q132_TRIEC</name>
<reference evidence="2" key="1">
    <citation type="journal article" date="2012" name="MBio">
        <title>Comparative genome analysis of Trichophyton rubrum and related dermatophytes reveals candidate genes involved in infection.</title>
        <authorList>
            <person name="Martinez D.A."/>
            <person name="Oliver B.G."/>
            <person name="Graeser Y."/>
            <person name="Goldberg J.M."/>
            <person name="Li W."/>
            <person name="Martinez-Rossi N.M."/>
            <person name="Monod M."/>
            <person name="Shelest E."/>
            <person name="Barton R.C."/>
            <person name="Birch E."/>
            <person name="Brakhage A.A."/>
            <person name="Chen Z."/>
            <person name="Gurr S.J."/>
            <person name="Heiman D."/>
            <person name="Heitman J."/>
            <person name="Kosti I."/>
            <person name="Rossi A."/>
            <person name="Saif S."/>
            <person name="Samalova M."/>
            <person name="Saunders C.W."/>
            <person name="Shea T."/>
            <person name="Summerbell R.C."/>
            <person name="Xu J."/>
            <person name="Young S."/>
            <person name="Zeng Q."/>
            <person name="Birren B.W."/>
            <person name="Cuomo C.A."/>
            <person name="White T.C."/>
        </authorList>
    </citation>
    <scope>NUCLEOTIDE SEQUENCE [LARGE SCALE GENOMIC DNA]</scope>
    <source>
        <strain evidence="2">ATCC MYA-4606 / CBS 127.97</strain>
    </source>
</reference>
<keyword evidence="2" id="KW-1185">Reference proteome</keyword>
<protein>
    <submittedName>
        <fullName evidence="1">Uncharacterized protein</fullName>
    </submittedName>
</protein>
<accession>F2Q132</accession>